<comment type="caution">
    <text evidence="2">The sequence shown here is derived from an EMBL/GenBank/DDBJ whole genome shotgun (WGS) entry which is preliminary data.</text>
</comment>
<name>A0ABT4DC47_9CLOT</name>
<protein>
    <submittedName>
        <fullName evidence="2">HsmA family protein</fullName>
    </submittedName>
</protein>
<gene>
    <name evidence="2" type="ORF">OW729_14760</name>
</gene>
<feature type="transmembrane region" description="Helical" evidence="1">
    <location>
        <begin position="111"/>
        <end position="129"/>
    </location>
</feature>
<proteinExistence type="predicted"/>
<feature type="transmembrane region" description="Helical" evidence="1">
    <location>
        <begin position="37"/>
        <end position="58"/>
    </location>
</feature>
<evidence type="ECO:0000313" key="2">
    <source>
        <dbReference type="EMBL" id="MCY6959880.1"/>
    </source>
</evidence>
<accession>A0ABT4DC47</accession>
<dbReference type="InterPro" id="IPR023813">
    <property type="entry name" value="HsmA-like"/>
</dbReference>
<keyword evidence="3" id="KW-1185">Reference proteome</keyword>
<feature type="transmembrane region" description="Helical" evidence="1">
    <location>
        <begin position="6"/>
        <end position="25"/>
    </location>
</feature>
<dbReference type="EMBL" id="JAPQFJ010000017">
    <property type="protein sequence ID" value="MCY6959880.1"/>
    <property type="molecule type" value="Genomic_DNA"/>
</dbReference>
<dbReference type="NCBIfam" id="TIGR03987">
    <property type="entry name" value="HsmA family protein"/>
    <property type="match status" value="1"/>
</dbReference>
<dbReference type="RefSeq" id="WP_268062316.1">
    <property type="nucleotide sequence ID" value="NZ_JAPQFJ010000017.1"/>
</dbReference>
<feature type="transmembrane region" description="Helical" evidence="1">
    <location>
        <begin position="70"/>
        <end position="90"/>
    </location>
</feature>
<sequence length="130" mass="14671">MDGKLIFAIITITLALVFYTVGVWSERKSNTLKKWHVITFWAGLVFDTTGTLTMGRIADLGGIQKSITELAIHGITGSLAIILMLFHALWATKVLYRNDETKKATFHKFSITVWFIWLIPYFVGMVIGMS</sequence>
<organism evidence="2 3">
    <name type="scientific">Clostridium brassicae</name>
    <dbReference type="NCBI Taxonomy" id="2999072"/>
    <lineage>
        <taxon>Bacteria</taxon>
        <taxon>Bacillati</taxon>
        <taxon>Bacillota</taxon>
        <taxon>Clostridia</taxon>
        <taxon>Eubacteriales</taxon>
        <taxon>Clostridiaceae</taxon>
        <taxon>Clostridium</taxon>
    </lineage>
</organism>
<reference evidence="2" key="1">
    <citation type="submission" date="2022-12" db="EMBL/GenBank/DDBJ databases">
        <title>Clostridium sp. nov., isolated from industrial wastewater.</title>
        <authorList>
            <person name="Jiayan W."/>
        </authorList>
    </citation>
    <scope>NUCLEOTIDE SEQUENCE</scope>
    <source>
        <strain evidence="2">ZC22-4</strain>
    </source>
</reference>
<dbReference type="Proteomes" id="UP001144612">
    <property type="component" value="Unassembled WGS sequence"/>
</dbReference>
<keyword evidence="1" id="KW-0472">Membrane</keyword>
<keyword evidence="1" id="KW-0812">Transmembrane</keyword>
<keyword evidence="1" id="KW-1133">Transmembrane helix</keyword>
<evidence type="ECO:0000313" key="3">
    <source>
        <dbReference type="Proteomes" id="UP001144612"/>
    </source>
</evidence>
<evidence type="ECO:0000256" key="1">
    <source>
        <dbReference type="SAM" id="Phobius"/>
    </source>
</evidence>